<sequence>MLSFEEKKAIFDEYDELTVHEVSMERLNYHFEDSAVAKTIVVKFLHPKSGNAFIYAGYLPDEDTNKGYISIRDEDAGTIHKYVQQAIEYLKKTEDGYEEGYEEEWHDDHNDQLTLKYGNGMWSIYMSHGGLEAIFKTKEAAEGYLADEGFSY</sequence>
<dbReference type="EMBL" id="JAVBVO010000003">
    <property type="protein sequence ID" value="MDZ5759396.1"/>
    <property type="molecule type" value="Genomic_DNA"/>
</dbReference>
<dbReference type="GeneID" id="83604742"/>
<protein>
    <recommendedName>
        <fullName evidence="3">Phage protein</fullName>
    </recommendedName>
</protein>
<gene>
    <name evidence="1" type="ORF">RAK27_12045</name>
</gene>
<organism evidence="1 2">
    <name type="scientific">Carnobacterium maltaromaticum</name>
    <name type="common">Carnobacterium piscicola</name>
    <dbReference type="NCBI Taxonomy" id="2751"/>
    <lineage>
        <taxon>Bacteria</taxon>
        <taxon>Bacillati</taxon>
        <taxon>Bacillota</taxon>
        <taxon>Bacilli</taxon>
        <taxon>Lactobacillales</taxon>
        <taxon>Carnobacteriaceae</taxon>
        <taxon>Carnobacterium</taxon>
    </lineage>
</organism>
<evidence type="ECO:0000313" key="1">
    <source>
        <dbReference type="EMBL" id="MDZ5759396.1"/>
    </source>
</evidence>
<dbReference type="Proteomes" id="UP001290462">
    <property type="component" value="Unassembled WGS sequence"/>
</dbReference>
<dbReference type="AlphaFoldDB" id="A0AAW9K823"/>
<accession>A0AAW9K823</accession>
<evidence type="ECO:0008006" key="3">
    <source>
        <dbReference type="Google" id="ProtNLM"/>
    </source>
</evidence>
<dbReference type="RefSeq" id="WP_010053475.1">
    <property type="nucleotide sequence ID" value="NZ_BJOJ01000070.1"/>
</dbReference>
<reference evidence="1" key="1">
    <citation type="submission" date="2023-08" db="EMBL/GenBank/DDBJ databases">
        <title>Genomic characterization of piscicolin 126 produced by Carnobacterium maltaromaticum CM22 strain isolated from salmon (Salmo salar).</title>
        <authorList>
            <person name="Gonzalez-Gragera E."/>
            <person name="Garcia-Lopez J.D."/>
            <person name="Teso-Perez C."/>
            <person name="Gimenez-Hernandez I."/>
            <person name="Peralta-Sanchez J.M."/>
            <person name="Valdivia E."/>
            <person name="Montalban-Lopez M."/>
            <person name="Martin-Platero A.M."/>
            <person name="Banos A."/>
            <person name="Martinez-Bueno M."/>
        </authorList>
    </citation>
    <scope>NUCLEOTIDE SEQUENCE</scope>
    <source>
        <strain evidence="1">CM22</strain>
    </source>
</reference>
<name>A0AAW9K823_CARML</name>
<comment type="caution">
    <text evidence="1">The sequence shown here is derived from an EMBL/GenBank/DDBJ whole genome shotgun (WGS) entry which is preliminary data.</text>
</comment>
<evidence type="ECO:0000313" key="2">
    <source>
        <dbReference type="Proteomes" id="UP001290462"/>
    </source>
</evidence>
<proteinExistence type="predicted"/>